<protein>
    <submittedName>
        <fullName evidence="4">DEAD/DEAH box helicase family protein</fullName>
    </submittedName>
</protein>
<accession>A0A6M1KY67</accession>
<dbReference type="Pfam" id="PF00176">
    <property type="entry name" value="SNF2-rel_dom"/>
    <property type="match status" value="1"/>
</dbReference>
<dbReference type="PROSITE" id="PS51194">
    <property type="entry name" value="HELICASE_CTER"/>
    <property type="match status" value="1"/>
</dbReference>
<keyword evidence="4" id="KW-0347">Helicase</keyword>
<dbReference type="GO" id="GO:0031297">
    <property type="term" value="P:replication fork processing"/>
    <property type="evidence" value="ECO:0007669"/>
    <property type="project" value="TreeGrafter"/>
</dbReference>
<keyword evidence="1" id="KW-0378">Hydrolase</keyword>
<reference evidence="4 5" key="1">
    <citation type="submission" date="2020-02" db="EMBL/GenBank/DDBJ databases">
        <title>M-like protein SrM is not crucial to the virulence of a novel isolate of Streptococcus equi subsp. ruminatorum from Macaca mulatta.</title>
        <authorList>
            <person name="Guo G."/>
            <person name="Cheng L."/>
            <person name="Zhang W."/>
        </authorList>
    </citation>
    <scope>NUCLEOTIDE SEQUENCE [LARGE SCALE GENOMIC DNA]</scope>
    <source>
        <strain evidence="4 5">FJ1804</strain>
    </source>
</reference>
<dbReference type="Proteomes" id="UP000479499">
    <property type="component" value="Unassembled WGS sequence"/>
</dbReference>
<proteinExistence type="predicted"/>
<dbReference type="Pfam" id="PF00271">
    <property type="entry name" value="Helicase_C"/>
    <property type="match status" value="1"/>
</dbReference>
<dbReference type="InterPro" id="IPR027417">
    <property type="entry name" value="P-loop_NTPase"/>
</dbReference>
<dbReference type="SMART" id="SM00490">
    <property type="entry name" value="HELICc"/>
    <property type="match status" value="1"/>
</dbReference>
<evidence type="ECO:0000256" key="1">
    <source>
        <dbReference type="ARBA" id="ARBA00022801"/>
    </source>
</evidence>
<keyword evidence="4" id="KW-0547">Nucleotide-binding</keyword>
<gene>
    <name evidence="4" type="ORF">G5B50_00380</name>
</gene>
<dbReference type="CDD" id="cd10311">
    <property type="entry name" value="PLDc_N_DEXD_c"/>
    <property type="match status" value="1"/>
</dbReference>
<comment type="caution">
    <text evidence="4">The sequence shown here is derived from an EMBL/GenBank/DDBJ whole genome shotgun (WGS) entry which is preliminary data.</text>
</comment>
<dbReference type="InterPro" id="IPR038718">
    <property type="entry name" value="SNF2-like_sf"/>
</dbReference>
<dbReference type="GO" id="GO:0006281">
    <property type="term" value="P:DNA repair"/>
    <property type="evidence" value="ECO:0007669"/>
    <property type="project" value="TreeGrafter"/>
</dbReference>
<dbReference type="EMBL" id="JAAKFZ010000001">
    <property type="protein sequence ID" value="NGL83234.1"/>
    <property type="molecule type" value="Genomic_DNA"/>
</dbReference>
<dbReference type="PANTHER" id="PTHR45766:SF6">
    <property type="entry name" value="SWI_SNF-RELATED MATRIX-ASSOCIATED ACTIN-DEPENDENT REGULATOR OF CHROMATIN SUBFAMILY A-LIKE PROTEIN 1"/>
    <property type="match status" value="1"/>
</dbReference>
<evidence type="ECO:0000259" key="2">
    <source>
        <dbReference type="PROSITE" id="PS51192"/>
    </source>
</evidence>
<dbReference type="AlphaFoldDB" id="A0A6M1KY67"/>
<evidence type="ECO:0000313" key="4">
    <source>
        <dbReference type="EMBL" id="NGL83234.1"/>
    </source>
</evidence>
<dbReference type="InterPro" id="IPR014001">
    <property type="entry name" value="Helicase_ATP-bd"/>
</dbReference>
<evidence type="ECO:0000313" key="5">
    <source>
        <dbReference type="Proteomes" id="UP000479499"/>
    </source>
</evidence>
<dbReference type="SMART" id="SM00487">
    <property type="entry name" value="DEXDc"/>
    <property type="match status" value="1"/>
</dbReference>
<dbReference type="InterPro" id="IPR000330">
    <property type="entry name" value="SNF2_N"/>
</dbReference>
<dbReference type="GO" id="GO:0016787">
    <property type="term" value="F:hydrolase activity"/>
    <property type="evidence" value="ECO:0007669"/>
    <property type="project" value="UniProtKB-KW"/>
</dbReference>
<dbReference type="PROSITE" id="PS51192">
    <property type="entry name" value="HELICASE_ATP_BIND_1"/>
    <property type="match status" value="1"/>
</dbReference>
<name>A0A6M1KY67_9STRE</name>
<dbReference type="PANTHER" id="PTHR45766">
    <property type="entry name" value="DNA ANNEALING HELICASE AND ENDONUCLEASE ZRANB3 FAMILY MEMBER"/>
    <property type="match status" value="1"/>
</dbReference>
<evidence type="ECO:0000259" key="3">
    <source>
        <dbReference type="PROSITE" id="PS51194"/>
    </source>
</evidence>
<dbReference type="SUPFAM" id="SSF52540">
    <property type="entry name" value="P-loop containing nucleoside triphosphate hydrolases"/>
    <property type="match status" value="1"/>
</dbReference>
<sequence length="1081" mass="125356">MEIDNRTIRLVDVLREELTAGSRVKIAAATFSMFAYQELKKELESIEELQFIFTSPTFTRDEYEKKYREYTIPKKDREGSIFGRNYELKLMNELNQKTLAKECADWVRRKARFKSIKVHEDMEDGLRIESSRGVVAIDRFKNFDRKELGYEPTLFGSRRQLYREPQSLKYLQDFNDYWENDIYFRQVTDEVLENLNLAYREHSPEFLYYVTIYNIFGDFLEDVSQDHEPNEMVKYKQSKIWQLLYDFQKDAVESLISKLEKYNGCILADSVGLGKTFTALAVMTYYAYRGKRILVLCPKKLENNWNMYRHDYKNNPIYDRYLQYDVLYHTDLSRDKGFSNGIDLSLNCFDTYDLVVIDESHNFRNGGSSQGELDNGRENRYTRLMNRIIKDGVPTKVLMLSATPVNNRFSDLKNQIALAYEGDSSAFDERLDTKTSIDDIFRQAQATYNKWADLPSAERTTERLLDDLDFDFFKVLDSVTIARSRKHIREFYDKKAIGNFPIRLTPKNYYPDLTTSDKAITYQKVYDLLDQLQLTIYQPSRYIFASKLSKYEKIGNGNRKNLTRLGRETGIKKLMMVNLLKRLESSVESFRYTLIDVVKACIVQTVSTIEQYKASGGSISIQEATLDDRDFDLEDSNDDIFVGKKNPIALQDMDYETWLKELKADLVVLNQLEMLINQITPAHDKKLQELKALIDNKMANPINEDNYKVLIFSAFATTTEYLYREISQYVLEKYGRHTAQITGSDGYKTTLNIKNSDLNTLLTFFSPQSKSKAVLYPDDNREIDILIATDVISEGQNLQDCDTVVNFDIHWNPVRIIQRFGRVDRIGSQNNHIQLVNFWPNIALDDYINLKARVESRMKISVLTSTADDNILTDEEEADNNYRQKQLQRLKEEVVDLEDMSDGISITDLGLEDYRRNLLHYLKNHPELEKMPKGLQAVVEPASGKPEGAIFVLKQIVSSQTKQEKNRLYPYIIVYVDDSGEAVYQMSDTKGVLDYIRMITKGKSIPDQALVTRYNQTTKDGADMLHYSMLLQKAIDLLIEDSSQSTMDALFNGGAVNLFESGAEGKDDFELICFFALLRGA</sequence>
<dbReference type="CDD" id="cd18793">
    <property type="entry name" value="SF2_C_SNF"/>
    <property type="match status" value="1"/>
</dbReference>
<dbReference type="Gene3D" id="3.40.50.10810">
    <property type="entry name" value="Tandem AAA-ATPase domain"/>
    <property type="match status" value="1"/>
</dbReference>
<dbReference type="Gene3D" id="3.40.50.300">
    <property type="entry name" value="P-loop containing nucleotide triphosphate hydrolases"/>
    <property type="match status" value="1"/>
</dbReference>
<dbReference type="GO" id="GO:0005524">
    <property type="term" value="F:ATP binding"/>
    <property type="evidence" value="ECO:0007669"/>
    <property type="project" value="InterPro"/>
</dbReference>
<feature type="domain" description="Helicase ATP-binding" evidence="2">
    <location>
        <begin position="256"/>
        <end position="422"/>
    </location>
</feature>
<dbReference type="InterPro" id="IPR049730">
    <property type="entry name" value="SNF2/RAD54-like_C"/>
</dbReference>
<dbReference type="GO" id="GO:0004386">
    <property type="term" value="F:helicase activity"/>
    <property type="evidence" value="ECO:0007669"/>
    <property type="project" value="UniProtKB-KW"/>
</dbReference>
<dbReference type="InterPro" id="IPR001650">
    <property type="entry name" value="Helicase_C-like"/>
</dbReference>
<keyword evidence="4" id="KW-0067">ATP-binding</keyword>
<organism evidence="4 5">
    <name type="scientific">Streptococcus equi subsp. ruminatorum</name>
    <dbReference type="NCBI Taxonomy" id="254358"/>
    <lineage>
        <taxon>Bacteria</taxon>
        <taxon>Bacillati</taxon>
        <taxon>Bacillota</taxon>
        <taxon>Bacilli</taxon>
        <taxon>Lactobacillales</taxon>
        <taxon>Streptococcaceae</taxon>
        <taxon>Streptococcus</taxon>
    </lineage>
</organism>
<feature type="domain" description="Helicase C-terminal" evidence="3">
    <location>
        <begin position="693"/>
        <end position="879"/>
    </location>
</feature>